<dbReference type="Proteomes" id="UP000887013">
    <property type="component" value="Unassembled WGS sequence"/>
</dbReference>
<dbReference type="OrthoDB" id="10391103at2759"/>
<feature type="transmembrane region" description="Helical" evidence="1">
    <location>
        <begin position="82"/>
        <end position="106"/>
    </location>
</feature>
<evidence type="ECO:0000256" key="1">
    <source>
        <dbReference type="SAM" id="Phobius"/>
    </source>
</evidence>
<gene>
    <name evidence="2" type="ORF">NPIL_618701</name>
</gene>
<keyword evidence="1" id="KW-0812">Transmembrane</keyword>
<dbReference type="AlphaFoldDB" id="A0A8X6QCX2"/>
<accession>A0A8X6QCX2</accession>
<keyword evidence="1" id="KW-0472">Membrane</keyword>
<organism evidence="2 3">
    <name type="scientific">Nephila pilipes</name>
    <name type="common">Giant wood spider</name>
    <name type="synonym">Nephila maculata</name>
    <dbReference type="NCBI Taxonomy" id="299642"/>
    <lineage>
        <taxon>Eukaryota</taxon>
        <taxon>Metazoa</taxon>
        <taxon>Ecdysozoa</taxon>
        <taxon>Arthropoda</taxon>
        <taxon>Chelicerata</taxon>
        <taxon>Arachnida</taxon>
        <taxon>Araneae</taxon>
        <taxon>Araneomorphae</taxon>
        <taxon>Entelegynae</taxon>
        <taxon>Araneoidea</taxon>
        <taxon>Nephilidae</taxon>
        <taxon>Nephila</taxon>
    </lineage>
</organism>
<name>A0A8X6QCX2_NEPPI</name>
<sequence>MGIATLTIINSAQYYYSHSAPWRMLNSGVSFTFRCIVSSYVGLISAVRSSTNIVKIMCTVDASNISQSVVQIADDFGIGRTAWWIAMNILFSSSLGVTIKLIEYICHNIREFMRRLQVATRYGLLNTIQSTP</sequence>
<evidence type="ECO:0000313" key="3">
    <source>
        <dbReference type="Proteomes" id="UP000887013"/>
    </source>
</evidence>
<comment type="caution">
    <text evidence="2">The sequence shown here is derived from an EMBL/GenBank/DDBJ whole genome shotgun (WGS) entry which is preliminary data.</text>
</comment>
<dbReference type="EMBL" id="BMAW01078784">
    <property type="protein sequence ID" value="GFU12385.1"/>
    <property type="molecule type" value="Genomic_DNA"/>
</dbReference>
<keyword evidence="1" id="KW-1133">Transmembrane helix</keyword>
<reference evidence="2" key="1">
    <citation type="submission" date="2020-08" db="EMBL/GenBank/DDBJ databases">
        <title>Multicomponent nature underlies the extraordinary mechanical properties of spider dragline silk.</title>
        <authorList>
            <person name="Kono N."/>
            <person name="Nakamura H."/>
            <person name="Mori M."/>
            <person name="Yoshida Y."/>
            <person name="Ohtoshi R."/>
            <person name="Malay A.D."/>
            <person name="Moran D.A.P."/>
            <person name="Tomita M."/>
            <person name="Numata K."/>
            <person name="Arakawa K."/>
        </authorList>
    </citation>
    <scope>NUCLEOTIDE SEQUENCE</scope>
</reference>
<proteinExistence type="predicted"/>
<protein>
    <submittedName>
        <fullName evidence="2">Uncharacterized protein</fullName>
    </submittedName>
</protein>
<keyword evidence="3" id="KW-1185">Reference proteome</keyword>
<evidence type="ECO:0000313" key="2">
    <source>
        <dbReference type="EMBL" id="GFU12385.1"/>
    </source>
</evidence>